<dbReference type="EMBL" id="QXGA01003864">
    <property type="protein sequence ID" value="KAE9078539.1"/>
    <property type="molecule type" value="Genomic_DNA"/>
</dbReference>
<comment type="caution">
    <text evidence="3">The sequence shown here is derived from an EMBL/GenBank/DDBJ whole genome shotgun (WGS) entry which is preliminary data.</text>
</comment>
<dbReference type="AlphaFoldDB" id="A0A6A3QKQ7"/>
<dbReference type="EMBL" id="QXFW01003381">
    <property type="protein sequence ID" value="KAE8971130.1"/>
    <property type="molecule type" value="Genomic_DNA"/>
</dbReference>
<name>A0A6A3QKQ7_9STRA</name>
<evidence type="ECO:0000313" key="2">
    <source>
        <dbReference type="EMBL" id="KAE8971130.1"/>
    </source>
</evidence>
<proteinExistence type="predicted"/>
<dbReference type="Proteomes" id="UP000433483">
    <property type="component" value="Unassembled WGS sequence"/>
</dbReference>
<feature type="signal peptide" evidence="1">
    <location>
        <begin position="1"/>
        <end position="17"/>
    </location>
</feature>
<dbReference type="Proteomes" id="UP000460718">
    <property type="component" value="Unassembled WGS sequence"/>
</dbReference>
<protein>
    <submittedName>
        <fullName evidence="3">Uncharacterized protein</fullName>
    </submittedName>
</protein>
<evidence type="ECO:0000256" key="1">
    <source>
        <dbReference type="SAM" id="SignalP"/>
    </source>
</evidence>
<organism evidence="3 6">
    <name type="scientific">Phytophthora fragariae</name>
    <dbReference type="NCBI Taxonomy" id="53985"/>
    <lineage>
        <taxon>Eukaryota</taxon>
        <taxon>Sar</taxon>
        <taxon>Stramenopiles</taxon>
        <taxon>Oomycota</taxon>
        <taxon>Peronosporomycetes</taxon>
        <taxon>Peronosporales</taxon>
        <taxon>Peronosporaceae</taxon>
        <taxon>Phytophthora</taxon>
    </lineage>
</organism>
<evidence type="ECO:0000313" key="7">
    <source>
        <dbReference type="Proteomes" id="UP000460718"/>
    </source>
</evidence>
<keyword evidence="5" id="KW-1185">Reference proteome</keyword>
<evidence type="ECO:0000313" key="6">
    <source>
        <dbReference type="Proteomes" id="UP000440732"/>
    </source>
</evidence>
<dbReference type="Proteomes" id="UP000440732">
    <property type="component" value="Unassembled WGS sequence"/>
</dbReference>
<evidence type="ECO:0000313" key="3">
    <source>
        <dbReference type="EMBL" id="KAE9078539.1"/>
    </source>
</evidence>
<sequence length="55" mass="6200">MLTTLLWCETAWSKVTASTIQCWDHSGRLSSSTCYRAIMTCMLTLKGHGTWSRTS</sequence>
<feature type="chain" id="PRO_5036380451" evidence="1">
    <location>
        <begin position="18"/>
        <end position="55"/>
    </location>
</feature>
<keyword evidence="1" id="KW-0732">Signal</keyword>
<dbReference type="EMBL" id="QXGB01003408">
    <property type="protein sequence ID" value="KAE9170943.1"/>
    <property type="molecule type" value="Genomic_DNA"/>
</dbReference>
<evidence type="ECO:0000313" key="4">
    <source>
        <dbReference type="EMBL" id="KAE9170943.1"/>
    </source>
</evidence>
<dbReference type="OrthoDB" id="141998at2759"/>
<gene>
    <name evidence="4" type="ORF">PF005_g27351</name>
    <name evidence="3" type="ORF">PF006_g27698</name>
    <name evidence="2" type="ORF">PF011_g26152</name>
</gene>
<evidence type="ECO:0000313" key="5">
    <source>
        <dbReference type="Proteomes" id="UP000433483"/>
    </source>
</evidence>
<accession>A0A6A3QKQ7</accession>
<reference evidence="5 6" key="1">
    <citation type="submission" date="2018-08" db="EMBL/GenBank/DDBJ databases">
        <title>Genomic investigation of the strawberry pathogen Phytophthora fragariae indicates pathogenicity is determined by transcriptional variation in three key races.</title>
        <authorList>
            <person name="Adams T.M."/>
            <person name="Armitage A.D."/>
            <person name="Sobczyk M.K."/>
            <person name="Bates H.J."/>
            <person name="Dunwell J.M."/>
            <person name="Nellist C.F."/>
            <person name="Harrison R.J."/>
        </authorList>
    </citation>
    <scope>NUCLEOTIDE SEQUENCE [LARGE SCALE GENOMIC DNA]</scope>
    <source>
        <strain evidence="4 5">NOV-27</strain>
        <strain evidence="3 6">NOV-5</strain>
        <strain evidence="2 7">SCRP245</strain>
    </source>
</reference>